<dbReference type="RefSeq" id="WP_007577557.1">
    <property type="nucleotide sequence ID" value="NZ_AGUD01000257.1"/>
</dbReference>
<keyword evidence="2" id="KW-0812">Transmembrane</keyword>
<feature type="transmembrane region" description="Helical" evidence="2">
    <location>
        <begin position="32"/>
        <end position="55"/>
    </location>
</feature>
<feature type="compositionally biased region" description="Low complexity" evidence="1">
    <location>
        <begin position="1"/>
        <end position="11"/>
    </location>
</feature>
<sequence>MRSGGRSPRSSGEGGRLPARERRSAPPTPREAFDLLVVPAVVLAAVVVAGVVAVAG</sequence>
<dbReference type="EMBL" id="AGUD01000257">
    <property type="protein sequence ID" value="EHN09706.1"/>
    <property type="molecule type" value="Genomic_DNA"/>
</dbReference>
<gene>
    <name evidence="3" type="ORF">PAI11_34440</name>
</gene>
<feature type="region of interest" description="Disordered" evidence="1">
    <location>
        <begin position="1"/>
        <end position="28"/>
    </location>
</feature>
<keyword evidence="2" id="KW-1133">Transmembrane helix</keyword>
<evidence type="ECO:0000256" key="2">
    <source>
        <dbReference type="SAM" id="Phobius"/>
    </source>
</evidence>
<accession>H0E9C7</accession>
<organism evidence="3 4">
    <name type="scientific">Patulibacter medicamentivorans</name>
    <dbReference type="NCBI Taxonomy" id="1097667"/>
    <lineage>
        <taxon>Bacteria</taxon>
        <taxon>Bacillati</taxon>
        <taxon>Actinomycetota</taxon>
        <taxon>Thermoleophilia</taxon>
        <taxon>Solirubrobacterales</taxon>
        <taxon>Patulibacteraceae</taxon>
        <taxon>Patulibacter</taxon>
    </lineage>
</organism>
<evidence type="ECO:0000313" key="3">
    <source>
        <dbReference type="EMBL" id="EHN09706.1"/>
    </source>
</evidence>
<protein>
    <submittedName>
        <fullName evidence="3">Uncharacterized protein</fullName>
    </submittedName>
</protein>
<evidence type="ECO:0000256" key="1">
    <source>
        <dbReference type="SAM" id="MobiDB-lite"/>
    </source>
</evidence>
<proteinExistence type="predicted"/>
<keyword evidence="4" id="KW-1185">Reference proteome</keyword>
<reference evidence="3 4" key="1">
    <citation type="journal article" date="2013" name="Biodegradation">
        <title>Quantitative proteomic analysis of ibuprofen-degrading Patulibacter sp. strain I11.</title>
        <authorList>
            <person name="Almeida B."/>
            <person name="Kjeldal H."/>
            <person name="Lolas I."/>
            <person name="Knudsen A.D."/>
            <person name="Carvalho G."/>
            <person name="Nielsen K.L."/>
            <person name="Barreto Crespo M.T."/>
            <person name="Stensballe A."/>
            <person name="Nielsen J.L."/>
        </authorList>
    </citation>
    <scope>NUCLEOTIDE SEQUENCE [LARGE SCALE GENOMIC DNA]</scope>
    <source>
        <strain evidence="3 4">I11</strain>
    </source>
</reference>
<dbReference type="AlphaFoldDB" id="H0E9C7"/>
<name>H0E9C7_9ACTN</name>
<comment type="caution">
    <text evidence="3">The sequence shown here is derived from an EMBL/GenBank/DDBJ whole genome shotgun (WGS) entry which is preliminary data.</text>
</comment>
<dbReference type="Proteomes" id="UP000005143">
    <property type="component" value="Unassembled WGS sequence"/>
</dbReference>
<keyword evidence="2" id="KW-0472">Membrane</keyword>
<evidence type="ECO:0000313" key="4">
    <source>
        <dbReference type="Proteomes" id="UP000005143"/>
    </source>
</evidence>